<protein>
    <submittedName>
        <fullName evidence="9">Ras-related GTP-binding protein D</fullName>
    </submittedName>
</protein>
<dbReference type="InterPro" id="IPR027417">
    <property type="entry name" value="P-loop_NTPase"/>
</dbReference>
<dbReference type="PANTHER" id="PTHR11259:SF2">
    <property type="entry name" value="GH16429P"/>
    <property type="match status" value="1"/>
</dbReference>
<evidence type="ECO:0000256" key="5">
    <source>
        <dbReference type="ARBA" id="ARBA00023134"/>
    </source>
</evidence>
<comment type="similarity">
    <text evidence="2">Belongs to the GTR/RAG GTP-binding protein family.</text>
</comment>
<dbReference type="Gene3D" id="3.40.50.300">
    <property type="entry name" value="P-loop containing nucleotide triphosphate hydrolases"/>
    <property type="match status" value="1"/>
</dbReference>
<keyword evidence="5" id="KW-0342">GTP-binding</keyword>
<comment type="subcellular location">
    <subcellularLocation>
        <location evidence="1">Endomembrane system</location>
    </subcellularLocation>
</comment>
<comment type="catalytic activity">
    <reaction evidence="7">
        <text>GTP + H2O = GDP + phosphate + H(+)</text>
        <dbReference type="Rhea" id="RHEA:19669"/>
        <dbReference type="ChEBI" id="CHEBI:15377"/>
        <dbReference type="ChEBI" id="CHEBI:15378"/>
        <dbReference type="ChEBI" id="CHEBI:37565"/>
        <dbReference type="ChEBI" id="CHEBI:43474"/>
        <dbReference type="ChEBI" id="CHEBI:58189"/>
    </reaction>
    <physiologicalReaction direction="left-to-right" evidence="7">
        <dbReference type="Rhea" id="RHEA:19670"/>
    </physiologicalReaction>
</comment>
<dbReference type="GO" id="GO:1990131">
    <property type="term" value="C:Gtr1-Gtr2 GTPase complex"/>
    <property type="evidence" value="ECO:0007669"/>
    <property type="project" value="TreeGrafter"/>
</dbReference>
<accession>G7YS49</accession>
<name>G7YS49_CLOSI</name>
<evidence type="ECO:0000256" key="4">
    <source>
        <dbReference type="ARBA" id="ARBA00022801"/>
    </source>
</evidence>
<dbReference type="Gene3D" id="3.30.450.190">
    <property type="match status" value="1"/>
</dbReference>
<evidence type="ECO:0000256" key="3">
    <source>
        <dbReference type="ARBA" id="ARBA00022741"/>
    </source>
</evidence>
<evidence type="ECO:0000256" key="7">
    <source>
        <dbReference type="ARBA" id="ARBA00049117"/>
    </source>
</evidence>
<gene>
    <name evidence="9" type="ORF">CLF_108984</name>
</gene>
<dbReference type="Pfam" id="PF04670">
    <property type="entry name" value="Gtr1_RagA"/>
    <property type="match status" value="1"/>
</dbReference>
<dbReference type="GO" id="GO:0005525">
    <property type="term" value="F:GTP binding"/>
    <property type="evidence" value="ECO:0007669"/>
    <property type="project" value="UniProtKB-KW"/>
</dbReference>
<dbReference type="Proteomes" id="UP000008909">
    <property type="component" value="Unassembled WGS sequence"/>
</dbReference>
<dbReference type="InterPro" id="IPR039400">
    <property type="entry name" value="RagC/D"/>
</dbReference>
<reference evidence="9" key="1">
    <citation type="journal article" date="2011" name="Genome Biol.">
        <title>The draft genome of the carcinogenic human liver fluke Clonorchis sinensis.</title>
        <authorList>
            <person name="Wang X."/>
            <person name="Chen W."/>
            <person name="Huang Y."/>
            <person name="Sun J."/>
            <person name="Men J."/>
            <person name="Liu H."/>
            <person name="Luo F."/>
            <person name="Guo L."/>
            <person name="Lv X."/>
            <person name="Deng C."/>
            <person name="Zhou C."/>
            <person name="Fan Y."/>
            <person name="Li X."/>
            <person name="Huang L."/>
            <person name="Hu Y."/>
            <person name="Liang C."/>
            <person name="Hu X."/>
            <person name="Xu J."/>
            <person name="Yu X."/>
        </authorList>
    </citation>
    <scope>NUCLEOTIDE SEQUENCE [LARGE SCALE GENOMIC DNA]</scope>
    <source>
        <strain evidence="9">Henan</strain>
    </source>
</reference>
<dbReference type="PANTHER" id="PTHR11259">
    <property type="entry name" value="RAS-RELATED GTP BINDING RAG/GTR YEAST"/>
    <property type="match status" value="1"/>
</dbReference>
<keyword evidence="10" id="KW-1185">Reference proteome</keyword>
<sequence>SGKSSIQRVVFHKMAPNDTPYLESTHRIEKNDVSDCSFIKFQIWDFPGQFNFCDVLFQPELIFKASCAVIFVIDAQDDYHEAVNELHKILKKALHSNMNIKFDVFIHKVDCLNDDQKIDIQRDISQRVMSAAEDTYCDSGASNLYIGFHLTTIYDHSIFEAFSKVVQRLIPCLDAFEELLDIFITNSMVDKAFLFDVSSKIYLATDSSVVDMPTYELCCDMIDVVVDVAAIYTPHSDLVDPPFSAQTGATIMLNNDTVLYLRGINQYMALACLMHEESLEKMDRSYTYEREYWTHFVDRIKMTHPVGQKVTHPDPDTLARCPKWLEREFTDRKVRGSNPTSNSRLPLSRLGQPGSIAALVLPSDGMAVWHRKGVTAGLSRSVQTIIRLSSASPVVYYCDNVYEAKLFATSEKAHYEPKCRLIGTYYTDRVALLRSHSRDVNNPDNPGLQFGIGFLPSECKRLPQFLVKLNSNLIFADKLINVVDKSISPSGSISSNDIAKGLIEYNFQIIKDGLQRLLEVSQQRVQDEHVTLLAQQQQQRQRLLDGMHDNDRGAGNFSDIDCEVVDEEEEDDDEDVGRLALGPTAPRVRKQHFDRRLGNSG</sequence>
<evidence type="ECO:0000256" key="6">
    <source>
        <dbReference type="ARBA" id="ARBA00023136"/>
    </source>
</evidence>
<dbReference type="GO" id="GO:1904263">
    <property type="term" value="P:positive regulation of TORC1 signaling"/>
    <property type="evidence" value="ECO:0007669"/>
    <property type="project" value="TreeGrafter"/>
</dbReference>
<dbReference type="EMBL" id="DF144080">
    <property type="protein sequence ID" value="GAA55779.1"/>
    <property type="molecule type" value="Genomic_DNA"/>
</dbReference>
<dbReference type="SUPFAM" id="SSF52540">
    <property type="entry name" value="P-loop containing nucleoside triphosphate hydrolases"/>
    <property type="match status" value="1"/>
</dbReference>
<evidence type="ECO:0000256" key="2">
    <source>
        <dbReference type="ARBA" id="ARBA00007756"/>
    </source>
</evidence>
<dbReference type="FunFam" id="3.40.50.300:FF:001086">
    <property type="entry name" value="GTP-binding protein GTR2"/>
    <property type="match status" value="1"/>
</dbReference>
<dbReference type="AlphaFoldDB" id="G7YS49"/>
<evidence type="ECO:0000313" key="10">
    <source>
        <dbReference type="Proteomes" id="UP000008909"/>
    </source>
</evidence>
<feature type="compositionally biased region" description="Acidic residues" evidence="8">
    <location>
        <begin position="565"/>
        <end position="575"/>
    </location>
</feature>
<evidence type="ECO:0000256" key="8">
    <source>
        <dbReference type="SAM" id="MobiDB-lite"/>
    </source>
</evidence>
<dbReference type="GO" id="GO:0005634">
    <property type="term" value="C:nucleus"/>
    <property type="evidence" value="ECO:0007669"/>
    <property type="project" value="TreeGrafter"/>
</dbReference>
<proteinExistence type="inferred from homology"/>
<dbReference type="GO" id="GO:0010507">
    <property type="term" value="P:negative regulation of autophagy"/>
    <property type="evidence" value="ECO:0007669"/>
    <property type="project" value="TreeGrafter"/>
</dbReference>
<dbReference type="GO" id="GO:0009267">
    <property type="term" value="P:cellular response to starvation"/>
    <property type="evidence" value="ECO:0007669"/>
    <property type="project" value="TreeGrafter"/>
</dbReference>
<dbReference type="GO" id="GO:0005764">
    <property type="term" value="C:lysosome"/>
    <property type="evidence" value="ECO:0007669"/>
    <property type="project" value="TreeGrafter"/>
</dbReference>
<evidence type="ECO:0000313" key="9">
    <source>
        <dbReference type="EMBL" id="GAA55779.1"/>
    </source>
</evidence>
<evidence type="ECO:0000256" key="1">
    <source>
        <dbReference type="ARBA" id="ARBA00004308"/>
    </source>
</evidence>
<dbReference type="CDD" id="cd11385">
    <property type="entry name" value="RagC_like"/>
    <property type="match status" value="1"/>
</dbReference>
<organism evidence="9 10">
    <name type="scientific">Clonorchis sinensis</name>
    <name type="common">Chinese liver fluke</name>
    <dbReference type="NCBI Taxonomy" id="79923"/>
    <lineage>
        <taxon>Eukaryota</taxon>
        <taxon>Metazoa</taxon>
        <taxon>Spiralia</taxon>
        <taxon>Lophotrochozoa</taxon>
        <taxon>Platyhelminthes</taxon>
        <taxon>Trematoda</taxon>
        <taxon>Digenea</taxon>
        <taxon>Opisthorchiida</taxon>
        <taxon>Opisthorchiata</taxon>
        <taxon>Opisthorchiidae</taxon>
        <taxon>Clonorchis</taxon>
    </lineage>
</organism>
<dbReference type="GO" id="GO:0003924">
    <property type="term" value="F:GTPase activity"/>
    <property type="evidence" value="ECO:0007669"/>
    <property type="project" value="TreeGrafter"/>
</dbReference>
<feature type="region of interest" description="Disordered" evidence="8">
    <location>
        <begin position="565"/>
        <end position="601"/>
    </location>
</feature>
<keyword evidence="3" id="KW-0547">Nucleotide-binding</keyword>
<reference key="2">
    <citation type="submission" date="2011-10" db="EMBL/GenBank/DDBJ databases">
        <title>The genome and transcriptome sequence of Clonorchis sinensis provide insights into the carcinogenic liver fluke.</title>
        <authorList>
            <person name="Wang X."/>
            <person name="Huang Y."/>
            <person name="Chen W."/>
            <person name="Liu H."/>
            <person name="Guo L."/>
            <person name="Chen Y."/>
            <person name="Luo F."/>
            <person name="Zhou W."/>
            <person name="Sun J."/>
            <person name="Mao Q."/>
            <person name="Liang P."/>
            <person name="Zhou C."/>
            <person name="Tian Y."/>
            <person name="Men J."/>
            <person name="Lv X."/>
            <person name="Huang L."/>
            <person name="Zhou J."/>
            <person name="Hu Y."/>
            <person name="Li R."/>
            <person name="Zhang F."/>
            <person name="Lei H."/>
            <person name="Li X."/>
            <person name="Hu X."/>
            <person name="Liang C."/>
            <person name="Xu J."/>
            <person name="Wu Z."/>
            <person name="Yu X."/>
        </authorList>
    </citation>
    <scope>NUCLEOTIDE SEQUENCE</scope>
    <source>
        <strain>Henan</strain>
    </source>
</reference>
<dbReference type="InterPro" id="IPR006762">
    <property type="entry name" value="Gtr1_RagA"/>
</dbReference>
<keyword evidence="6" id="KW-0472">Membrane</keyword>
<dbReference type="GO" id="GO:0012505">
    <property type="term" value="C:endomembrane system"/>
    <property type="evidence" value="ECO:0007669"/>
    <property type="project" value="UniProtKB-SubCell"/>
</dbReference>
<keyword evidence="4" id="KW-0378">Hydrolase</keyword>
<feature type="non-terminal residue" evidence="9">
    <location>
        <position position="1"/>
    </location>
</feature>